<accession>A0AAD5ZNM1</accession>
<evidence type="ECO:0000256" key="12">
    <source>
        <dbReference type="ARBA" id="ARBA00023136"/>
    </source>
</evidence>
<evidence type="ECO:0000256" key="14">
    <source>
        <dbReference type="SAM" id="Phobius"/>
    </source>
</evidence>
<organism evidence="16 17">
    <name type="scientific">Rhynchospora tenuis</name>
    <dbReference type="NCBI Taxonomy" id="198213"/>
    <lineage>
        <taxon>Eukaryota</taxon>
        <taxon>Viridiplantae</taxon>
        <taxon>Streptophyta</taxon>
        <taxon>Embryophyta</taxon>
        <taxon>Tracheophyta</taxon>
        <taxon>Spermatophyta</taxon>
        <taxon>Magnoliopsida</taxon>
        <taxon>Liliopsida</taxon>
        <taxon>Poales</taxon>
        <taxon>Cyperaceae</taxon>
        <taxon>Cyperoideae</taxon>
        <taxon>Rhynchosporeae</taxon>
        <taxon>Rhynchospora</taxon>
    </lineage>
</organism>
<evidence type="ECO:0000259" key="15">
    <source>
        <dbReference type="PROSITE" id="PS50089"/>
    </source>
</evidence>
<feature type="domain" description="RING-type" evidence="15">
    <location>
        <begin position="97"/>
        <end position="139"/>
    </location>
</feature>
<comment type="catalytic activity">
    <reaction evidence="1">
        <text>S-ubiquitinyl-[E2 ubiquitin-conjugating enzyme]-L-cysteine + [acceptor protein]-L-lysine = [E2 ubiquitin-conjugating enzyme]-L-cysteine + N(6)-ubiquitinyl-[acceptor protein]-L-lysine.</text>
        <dbReference type="EC" id="2.3.2.27"/>
    </reaction>
</comment>
<dbReference type="SMART" id="SM00184">
    <property type="entry name" value="RING"/>
    <property type="match status" value="1"/>
</dbReference>
<feature type="transmembrane region" description="Helical" evidence="14">
    <location>
        <begin position="24"/>
        <end position="48"/>
    </location>
</feature>
<keyword evidence="8 13" id="KW-0863">Zinc-finger</keyword>
<evidence type="ECO:0000256" key="2">
    <source>
        <dbReference type="ARBA" id="ARBA00004167"/>
    </source>
</evidence>
<dbReference type="InterPro" id="IPR001841">
    <property type="entry name" value="Znf_RING"/>
</dbReference>
<sequence length="160" mass="17860">MSINDSSSFTSDDKSNYFSPNPSIIPIAFACGAGLAFITIVIFFQFIFNRLDSTGTETGVVRQLECIHGLSKLVISSLPTFKYSKSRVNDASDGDVCSVCLEPFREGDTVRELPRCQHLFHVECIDMWLYSHITCPLCRSVIGRTQKRAVEETMVQLPPV</sequence>
<dbReference type="PROSITE" id="PS50089">
    <property type="entry name" value="ZF_RING_2"/>
    <property type="match status" value="1"/>
</dbReference>
<dbReference type="PANTHER" id="PTHR46913:SF1">
    <property type="entry name" value="RING-H2 FINGER PROTEIN ATL16"/>
    <property type="match status" value="1"/>
</dbReference>
<dbReference type="EMBL" id="JAMRDG010000001">
    <property type="protein sequence ID" value="KAJ3701209.1"/>
    <property type="molecule type" value="Genomic_DNA"/>
</dbReference>
<dbReference type="CDD" id="cd16461">
    <property type="entry name" value="RING-H2_EL5-like"/>
    <property type="match status" value="1"/>
</dbReference>
<evidence type="ECO:0000313" key="16">
    <source>
        <dbReference type="EMBL" id="KAJ3701209.1"/>
    </source>
</evidence>
<evidence type="ECO:0000256" key="6">
    <source>
        <dbReference type="ARBA" id="ARBA00022692"/>
    </source>
</evidence>
<evidence type="ECO:0000313" key="17">
    <source>
        <dbReference type="Proteomes" id="UP001210211"/>
    </source>
</evidence>
<name>A0AAD5ZNM1_9POAL</name>
<dbReference type="Gene3D" id="3.30.40.10">
    <property type="entry name" value="Zinc/RING finger domain, C3HC4 (zinc finger)"/>
    <property type="match status" value="1"/>
</dbReference>
<keyword evidence="10" id="KW-0862">Zinc</keyword>
<evidence type="ECO:0000256" key="4">
    <source>
        <dbReference type="ARBA" id="ARBA00012483"/>
    </source>
</evidence>
<evidence type="ECO:0000256" key="9">
    <source>
        <dbReference type="ARBA" id="ARBA00022786"/>
    </source>
</evidence>
<comment type="subcellular location">
    <subcellularLocation>
        <location evidence="2">Membrane</location>
        <topology evidence="2">Single-pass membrane protein</topology>
    </subcellularLocation>
</comment>
<evidence type="ECO:0000256" key="1">
    <source>
        <dbReference type="ARBA" id="ARBA00000900"/>
    </source>
</evidence>
<dbReference type="Proteomes" id="UP001210211">
    <property type="component" value="Unassembled WGS sequence"/>
</dbReference>
<keyword evidence="12 14" id="KW-0472">Membrane</keyword>
<dbReference type="FunFam" id="3.30.40.10:FF:000187">
    <property type="entry name" value="E3 ubiquitin-protein ligase ATL6"/>
    <property type="match status" value="1"/>
</dbReference>
<evidence type="ECO:0000256" key="3">
    <source>
        <dbReference type="ARBA" id="ARBA00004906"/>
    </source>
</evidence>
<gene>
    <name evidence="16" type="ORF">LUZ61_004914</name>
</gene>
<dbReference type="PANTHER" id="PTHR46913">
    <property type="entry name" value="RING-H2 FINGER PROTEIN ATL16"/>
    <property type="match status" value="1"/>
</dbReference>
<keyword evidence="7" id="KW-0479">Metal-binding</keyword>
<dbReference type="Pfam" id="PF13639">
    <property type="entry name" value="zf-RING_2"/>
    <property type="match status" value="1"/>
</dbReference>
<comment type="caution">
    <text evidence="16">The sequence shown here is derived from an EMBL/GenBank/DDBJ whole genome shotgun (WGS) entry which is preliminary data.</text>
</comment>
<dbReference type="InterPro" id="IPR013083">
    <property type="entry name" value="Znf_RING/FYVE/PHD"/>
</dbReference>
<dbReference type="SUPFAM" id="SSF57850">
    <property type="entry name" value="RING/U-box"/>
    <property type="match status" value="1"/>
</dbReference>
<dbReference type="GO" id="GO:0008270">
    <property type="term" value="F:zinc ion binding"/>
    <property type="evidence" value="ECO:0007669"/>
    <property type="project" value="UniProtKB-KW"/>
</dbReference>
<dbReference type="InterPro" id="IPR044600">
    <property type="entry name" value="ATL1/ATL16-like"/>
</dbReference>
<evidence type="ECO:0000256" key="8">
    <source>
        <dbReference type="ARBA" id="ARBA00022771"/>
    </source>
</evidence>
<evidence type="ECO:0000256" key="11">
    <source>
        <dbReference type="ARBA" id="ARBA00022989"/>
    </source>
</evidence>
<keyword evidence="11 14" id="KW-1133">Transmembrane helix</keyword>
<evidence type="ECO:0000256" key="10">
    <source>
        <dbReference type="ARBA" id="ARBA00022833"/>
    </source>
</evidence>
<evidence type="ECO:0000256" key="7">
    <source>
        <dbReference type="ARBA" id="ARBA00022723"/>
    </source>
</evidence>
<reference evidence="16 17" key="1">
    <citation type="journal article" date="2022" name="Cell">
        <title>Repeat-based holocentromeres influence genome architecture and karyotype evolution.</title>
        <authorList>
            <person name="Hofstatter P.G."/>
            <person name="Thangavel G."/>
            <person name="Lux T."/>
            <person name="Neumann P."/>
            <person name="Vondrak T."/>
            <person name="Novak P."/>
            <person name="Zhang M."/>
            <person name="Costa L."/>
            <person name="Castellani M."/>
            <person name="Scott A."/>
            <person name="Toegelov H."/>
            <person name="Fuchs J."/>
            <person name="Mata-Sucre Y."/>
            <person name="Dias Y."/>
            <person name="Vanzela A.L.L."/>
            <person name="Huettel B."/>
            <person name="Almeida C.C.S."/>
            <person name="Simkova H."/>
            <person name="Souza G."/>
            <person name="Pedrosa-Harand A."/>
            <person name="Macas J."/>
            <person name="Mayer K.F.X."/>
            <person name="Houben A."/>
            <person name="Marques A."/>
        </authorList>
    </citation>
    <scope>NUCLEOTIDE SEQUENCE [LARGE SCALE GENOMIC DNA]</scope>
    <source>
        <strain evidence="16">RhyTen1mFocal</strain>
    </source>
</reference>
<keyword evidence="9" id="KW-0833">Ubl conjugation pathway</keyword>
<comment type="pathway">
    <text evidence="3">Protein modification; protein ubiquitination.</text>
</comment>
<keyword evidence="5" id="KW-0808">Transferase</keyword>
<dbReference type="AlphaFoldDB" id="A0AAD5ZNM1"/>
<dbReference type="EC" id="2.3.2.27" evidence="4"/>
<protein>
    <recommendedName>
        <fullName evidence="4">RING-type E3 ubiquitin transferase</fullName>
        <ecNumber evidence="4">2.3.2.27</ecNumber>
    </recommendedName>
</protein>
<proteinExistence type="predicted"/>
<keyword evidence="17" id="KW-1185">Reference proteome</keyword>
<evidence type="ECO:0000256" key="13">
    <source>
        <dbReference type="PROSITE-ProRule" id="PRU00175"/>
    </source>
</evidence>
<dbReference type="GO" id="GO:0016020">
    <property type="term" value="C:membrane"/>
    <property type="evidence" value="ECO:0007669"/>
    <property type="project" value="UniProtKB-SubCell"/>
</dbReference>
<keyword evidence="6 14" id="KW-0812">Transmembrane</keyword>
<evidence type="ECO:0000256" key="5">
    <source>
        <dbReference type="ARBA" id="ARBA00022679"/>
    </source>
</evidence>
<dbReference type="GO" id="GO:0016567">
    <property type="term" value="P:protein ubiquitination"/>
    <property type="evidence" value="ECO:0007669"/>
    <property type="project" value="InterPro"/>
</dbReference>
<dbReference type="GO" id="GO:0061630">
    <property type="term" value="F:ubiquitin protein ligase activity"/>
    <property type="evidence" value="ECO:0007669"/>
    <property type="project" value="UniProtKB-EC"/>
</dbReference>